<evidence type="ECO:0000313" key="2">
    <source>
        <dbReference type="EMBL" id="WAX58126.1"/>
    </source>
</evidence>
<reference evidence="2" key="1">
    <citation type="submission" date="2022-05" db="EMBL/GenBank/DDBJ databases">
        <title>Jatrophihabitans sp. SB3-54 whole genome sequence.</title>
        <authorList>
            <person name="Suh M.K."/>
            <person name="Eom M.K."/>
            <person name="Kim J.S."/>
            <person name="Kim H.S."/>
            <person name="Do H.E."/>
            <person name="Shin Y.K."/>
            <person name="Lee J.-S."/>
        </authorList>
    </citation>
    <scope>NUCLEOTIDE SEQUENCE</scope>
    <source>
        <strain evidence="2">SB3-54</strain>
    </source>
</reference>
<dbReference type="EMBL" id="CP097463">
    <property type="protein sequence ID" value="WAX58126.1"/>
    <property type="molecule type" value="Genomic_DNA"/>
</dbReference>
<proteinExistence type="predicted"/>
<dbReference type="RefSeq" id="WP_269444676.1">
    <property type="nucleotide sequence ID" value="NZ_CP097463.1"/>
</dbReference>
<organism evidence="2 3">
    <name type="scientific">Jatrophihabitans cynanchi</name>
    <dbReference type="NCBI Taxonomy" id="2944128"/>
    <lineage>
        <taxon>Bacteria</taxon>
        <taxon>Bacillati</taxon>
        <taxon>Actinomycetota</taxon>
        <taxon>Actinomycetes</taxon>
        <taxon>Jatrophihabitantales</taxon>
        <taxon>Jatrophihabitantaceae</taxon>
        <taxon>Jatrophihabitans</taxon>
    </lineage>
</organism>
<feature type="region of interest" description="Disordered" evidence="1">
    <location>
        <begin position="1"/>
        <end position="112"/>
    </location>
</feature>
<keyword evidence="3" id="KW-1185">Reference proteome</keyword>
<gene>
    <name evidence="2" type="ORF">M6B22_04995</name>
</gene>
<feature type="compositionally biased region" description="Basic and acidic residues" evidence="1">
    <location>
        <begin position="69"/>
        <end position="78"/>
    </location>
</feature>
<protein>
    <submittedName>
        <fullName evidence="2">Uncharacterized protein</fullName>
    </submittedName>
</protein>
<evidence type="ECO:0000256" key="1">
    <source>
        <dbReference type="SAM" id="MobiDB-lite"/>
    </source>
</evidence>
<dbReference type="Proteomes" id="UP001164693">
    <property type="component" value="Chromosome"/>
</dbReference>
<feature type="compositionally biased region" description="Basic and acidic residues" evidence="1">
    <location>
        <begin position="96"/>
        <end position="112"/>
    </location>
</feature>
<name>A0ABY7K4C8_9ACTN</name>
<feature type="compositionally biased region" description="Low complexity" evidence="1">
    <location>
        <begin position="17"/>
        <end position="62"/>
    </location>
</feature>
<evidence type="ECO:0000313" key="3">
    <source>
        <dbReference type="Proteomes" id="UP001164693"/>
    </source>
</evidence>
<accession>A0ABY7K4C8</accession>
<sequence length="126" mass="13622">MAEPEPSATRRRRRRGTTAPPAEQSTPAQQSTSTQQSRSAEQCPAEPRAAEPQPQPQSASQRSKPRPKARGESADRGLRGLVGAGPSQLGVSGALRGRDVNRPSEQDLAEAERDVVLVRRNWKPPP</sequence>